<dbReference type="Proteomes" id="UP000494162">
    <property type="component" value="Unassembled WGS sequence"/>
</dbReference>
<evidence type="ECO:0000259" key="3">
    <source>
        <dbReference type="Pfam" id="PF13628"/>
    </source>
</evidence>
<protein>
    <submittedName>
        <fullName evidence="4">Membrane protein</fullName>
    </submittedName>
</protein>
<evidence type="ECO:0000313" key="4">
    <source>
        <dbReference type="EMBL" id="VWB75997.1"/>
    </source>
</evidence>
<evidence type="ECO:0000256" key="2">
    <source>
        <dbReference type="SAM" id="SignalP"/>
    </source>
</evidence>
<dbReference type="EMBL" id="CABVPP010000026">
    <property type="protein sequence ID" value="VWB75997.1"/>
    <property type="molecule type" value="Genomic_DNA"/>
</dbReference>
<evidence type="ECO:0000256" key="1">
    <source>
        <dbReference type="SAM" id="MobiDB-lite"/>
    </source>
</evidence>
<dbReference type="PANTHER" id="PTHR38593">
    <property type="entry name" value="BLR2558 PROTEIN"/>
    <property type="match status" value="1"/>
</dbReference>
<reference evidence="4 5" key="1">
    <citation type="submission" date="2019-09" db="EMBL/GenBank/DDBJ databases">
        <authorList>
            <person name="Depoorter E."/>
        </authorList>
    </citation>
    <scope>NUCLEOTIDE SEQUENCE [LARGE SCALE GENOMIC DNA]</scope>
    <source>
        <strain evidence="4">LMG 26883</strain>
    </source>
</reference>
<dbReference type="AlphaFoldDB" id="A0A6P2MAV0"/>
<dbReference type="InterPro" id="IPR012347">
    <property type="entry name" value="Ferritin-like"/>
</dbReference>
<dbReference type="Pfam" id="PF13628">
    <property type="entry name" value="DUF4142"/>
    <property type="match status" value="1"/>
</dbReference>
<dbReference type="InterPro" id="IPR025419">
    <property type="entry name" value="DUF4142"/>
</dbReference>
<proteinExistence type="predicted"/>
<feature type="compositionally biased region" description="Basic and acidic residues" evidence="1">
    <location>
        <begin position="61"/>
        <end position="70"/>
    </location>
</feature>
<feature type="signal peptide" evidence="2">
    <location>
        <begin position="1"/>
        <end position="42"/>
    </location>
</feature>
<gene>
    <name evidence="4" type="ORF">BPS26883_03620</name>
</gene>
<feature type="chain" id="PRO_5026889964" evidence="2">
    <location>
        <begin position="43"/>
        <end position="217"/>
    </location>
</feature>
<sequence>MKPDDKRDDAHRPVARVRRAIASALLAVAGAALSSASPHAEAQTPLASSTQVAPGVVRPGPTRDEADMTRRPTGIDAEFVDKAAMIGKTVVQASRLALDRSANRQVKAFAQRMVDDHERIAGTLRQIGADKGVPVQTRMLVDPALTALRKRSGPAFDAGYLELAGPRAHEAAIRVYEAEARDGRDSQLRAFATSTVPALRAHLAAARQLARKIGATH</sequence>
<organism evidence="4 5">
    <name type="scientific">Burkholderia pseudomultivorans</name>
    <dbReference type="NCBI Taxonomy" id="1207504"/>
    <lineage>
        <taxon>Bacteria</taxon>
        <taxon>Pseudomonadati</taxon>
        <taxon>Pseudomonadota</taxon>
        <taxon>Betaproteobacteria</taxon>
        <taxon>Burkholderiales</taxon>
        <taxon>Burkholderiaceae</taxon>
        <taxon>Burkholderia</taxon>
        <taxon>Burkholderia cepacia complex</taxon>
    </lineage>
</organism>
<dbReference type="RefSeq" id="WP_174902999.1">
    <property type="nucleotide sequence ID" value="NZ_CABVPP010000026.1"/>
</dbReference>
<dbReference type="GeneID" id="93170650"/>
<dbReference type="Gene3D" id="1.20.1260.10">
    <property type="match status" value="1"/>
</dbReference>
<evidence type="ECO:0000313" key="5">
    <source>
        <dbReference type="Proteomes" id="UP000494162"/>
    </source>
</evidence>
<feature type="region of interest" description="Disordered" evidence="1">
    <location>
        <begin position="34"/>
        <end position="72"/>
    </location>
</feature>
<keyword evidence="2" id="KW-0732">Signal</keyword>
<feature type="domain" description="DUF4142" evidence="3">
    <location>
        <begin position="76"/>
        <end position="209"/>
    </location>
</feature>
<dbReference type="PANTHER" id="PTHR38593:SF1">
    <property type="entry name" value="BLR2558 PROTEIN"/>
    <property type="match status" value="1"/>
</dbReference>
<name>A0A6P2MAV0_9BURK</name>
<accession>A0A6P2MAV0</accession>